<evidence type="ECO:0000256" key="1">
    <source>
        <dbReference type="ARBA" id="ARBA00010554"/>
    </source>
</evidence>
<dbReference type="Pfam" id="PF02641">
    <property type="entry name" value="DUF190"/>
    <property type="match status" value="1"/>
</dbReference>
<dbReference type="InterPro" id="IPR011322">
    <property type="entry name" value="N-reg_PII-like_a/b"/>
</dbReference>
<dbReference type="AlphaFoldDB" id="D3SME6"/>
<dbReference type="Proteomes" id="UP000002043">
    <property type="component" value="Chromosome"/>
</dbReference>
<dbReference type="SUPFAM" id="SSF54913">
    <property type="entry name" value="GlnB-like"/>
    <property type="match status" value="1"/>
</dbReference>
<dbReference type="InterPro" id="IPR003793">
    <property type="entry name" value="UPF0166"/>
</dbReference>
<accession>D3SME6</accession>
<keyword evidence="3" id="KW-1185">Reference proteome</keyword>
<dbReference type="PANTHER" id="PTHR35983:SF1">
    <property type="entry name" value="UPF0166 PROTEIN TM_0021"/>
    <property type="match status" value="1"/>
</dbReference>
<gene>
    <name evidence="2" type="ordered locus">Thal_1295</name>
</gene>
<sequence length="105" mass="11648">MYQEAVLLRIFLGENDTYRGKPLYRYIVEFCKEKGVAGATVFKGVLGYGRSSVLHGSSILRLSSDLPIVVEIIDSEEKIVQVLPHIKGMLKGGIITLEKVKVIVL</sequence>
<dbReference type="Gene3D" id="3.30.70.120">
    <property type="match status" value="1"/>
</dbReference>
<name>D3SME6_THEAH</name>
<reference evidence="3" key="1">
    <citation type="journal article" date="2010" name="Stand. Genomic Sci.">
        <title>Complete genome sequence of Thermocrinis albus type strain (HI 11/12T).</title>
        <authorList>
            <person name="Wirth R."/>
            <person name="Sikorski J."/>
            <person name="Brambilla E."/>
            <person name="Misra M."/>
            <person name="Lapidus A."/>
            <person name="Copeland A."/>
            <person name="Nolan M."/>
            <person name="Lucas S."/>
            <person name="Chen F."/>
            <person name="Tice H."/>
            <person name="Cheng J.F."/>
            <person name="Han C."/>
            <person name="Detter J.C."/>
            <person name="Tapia R."/>
            <person name="Bruce D."/>
            <person name="Goodwin L."/>
            <person name="Pitluck S."/>
            <person name="Pati A."/>
            <person name="Anderson I."/>
            <person name="Ivanova N."/>
            <person name="Mavromatis K."/>
            <person name="Mikhailova N."/>
            <person name="Chen A."/>
            <person name="Palaniappan K."/>
            <person name="Bilek Y."/>
            <person name="Hader T."/>
            <person name="Land M."/>
            <person name="Hauser L."/>
            <person name="Chang Y.J."/>
            <person name="Jeffries C.D."/>
            <person name="Tindall B.J."/>
            <person name="Rohde M."/>
            <person name="Goker M."/>
            <person name="Bristow J."/>
            <person name="Eisen J.A."/>
            <person name="Markowitz V."/>
            <person name="Hugenholtz P."/>
            <person name="Kyrpides N.C."/>
            <person name="Klenk H.P."/>
        </authorList>
    </citation>
    <scope>NUCLEOTIDE SEQUENCE [LARGE SCALE GENOMIC DNA]</scope>
    <source>
        <strain evidence="3">DSM 14484 / JCM 11386 / HI 11/12</strain>
    </source>
</reference>
<dbReference type="EMBL" id="CP001931">
    <property type="protein sequence ID" value="ADC89926.1"/>
    <property type="molecule type" value="Genomic_DNA"/>
</dbReference>
<evidence type="ECO:0000313" key="2">
    <source>
        <dbReference type="EMBL" id="ADC89926.1"/>
    </source>
</evidence>
<dbReference type="STRING" id="638303.Thal_1295"/>
<dbReference type="RefSeq" id="WP_012992332.1">
    <property type="nucleotide sequence ID" value="NC_013894.1"/>
</dbReference>
<dbReference type="KEGG" id="tal:Thal_1295"/>
<comment type="similarity">
    <text evidence="1">Belongs to the UPF0166 family.</text>
</comment>
<protein>
    <submittedName>
        <fullName evidence="2">Uncharacterized protein</fullName>
    </submittedName>
</protein>
<evidence type="ECO:0000313" key="3">
    <source>
        <dbReference type="Proteomes" id="UP000002043"/>
    </source>
</evidence>
<proteinExistence type="inferred from homology"/>
<organism evidence="2 3">
    <name type="scientific">Thermocrinis albus (strain DSM 14484 / JCM 11386 / HI 11/12)</name>
    <dbReference type="NCBI Taxonomy" id="638303"/>
    <lineage>
        <taxon>Bacteria</taxon>
        <taxon>Pseudomonadati</taxon>
        <taxon>Aquificota</taxon>
        <taxon>Aquificia</taxon>
        <taxon>Aquificales</taxon>
        <taxon>Aquificaceae</taxon>
        <taxon>Thermocrinis</taxon>
    </lineage>
</organism>
<dbReference type="eggNOG" id="COG1993">
    <property type="taxonomic scope" value="Bacteria"/>
</dbReference>
<dbReference type="HOGENOM" id="CLU_146749_0_1_0"/>
<dbReference type="PANTHER" id="PTHR35983">
    <property type="entry name" value="UPF0166 PROTEIN TM_0021"/>
    <property type="match status" value="1"/>
</dbReference>
<dbReference type="InterPro" id="IPR015867">
    <property type="entry name" value="N-reg_PII/ATP_PRibTrfase_C"/>
</dbReference>